<reference evidence="4 6" key="1">
    <citation type="journal article" date="2015" name="Genome Announc.">
        <title>Complete Genome Sequence of Corynebacterium kutscheri DSM 20755, a Corynebacterial Type Strain with Remarkably Low G+C Content of Chromosomal DNA.</title>
        <authorList>
            <person name="Ruckert C."/>
            <person name="Albersmeier A."/>
            <person name="Winkler A."/>
            <person name="Tauch A."/>
        </authorList>
    </citation>
    <scope>NUCLEOTIDE SEQUENCE [LARGE SCALE GENOMIC DNA]</scope>
    <source>
        <strain evidence="4 6">DSM 20755</strain>
    </source>
</reference>
<dbReference type="RefSeq" id="WP_046439202.1">
    <property type="nucleotide sequence ID" value="NZ_CP011312.1"/>
</dbReference>
<dbReference type="InterPro" id="IPR001638">
    <property type="entry name" value="Solute-binding_3/MltF_N"/>
</dbReference>
<evidence type="ECO:0000313" key="6">
    <source>
        <dbReference type="Proteomes" id="UP000033457"/>
    </source>
</evidence>
<name>A0A0F6TCV6_9CORY</name>
<dbReference type="PANTHER" id="PTHR35936">
    <property type="entry name" value="MEMBRANE-BOUND LYTIC MUREIN TRANSGLYCOSYLASE F"/>
    <property type="match status" value="1"/>
</dbReference>
<keyword evidence="6" id="KW-1185">Reference proteome</keyword>
<dbReference type="Gene3D" id="3.40.190.10">
    <property type="entry name" value="Periplasmic binding protein-like II"/>
    <property type="match status" value="2"/>
</dbReference>
<evidence type="ECO:0000259" key="3">
    <source>
        <dbReference type="SMART" id="SM00062"/>
    </source>
</evidence>
<evidence type="ECO:0000313" key="4">
    <source>
        <dbReference type="EMBL" id="AKE41081.1"/>
    </source>
</evidence>
<dbReference type="HOGENOM" id="CLU_019602_18_1_11"/>
<evidence type="ECO:0000256" key="2">
    <source>
        <dbReference type="SAM" id="SignalP"/>
    </source>
</evidence>
<evidence type="ECO:0000313" key="5">
    <source>
        <dbReference type="EMBL" id="VEH06971.1"/>
    </source>
</evidence>
<dbReference type="EMBL" id="CP011312">
    <property type="protein sequence ID" value="AKE41081.1"/>
    <property type="molecule type" value="Genomic_DNA"/>
</dbReference>
<organism evidence="4 6">
    <name type="scientific">Corynebacterium kutscheri</name>
    <dbReference type="NCBI Taxonomy" id="35755"/>
    <lineage>
        <taxon>Bacteria</taxon>
        <taxon>Bacillati</taxon>
        <taxon>Actinomycetota</taxon>
        <taxon>Actinomycetes</taxon>
        <taxon>Mycobacteriales</taxon>
        <taxon>Corynebacteriaceae</taxon>
        <taxon>Corynebacterium</taxon>
    </lineage>
</organism>
<accession>A0A0F6TCV6</accession>
<protein>
    <submittedName>
        <fullName evidence="4">Periplasmic component of amino acid ABC-type transporter/signal transduction system</fullName>
    </submittedName>
    <submittedName>
        <fullName evidence="5">Secreted protein</fullName>
    </submittedName>
</protein>
<dbReference type="SMART" id="SM00062">
    <property type="entry name" value="PBPb"/>
    <property type="match status" value="1"/>
</dbReference>
<dbReference type="STRING" id="35755.UL82_04415"/>
<proteinExistence type="predicted"/>
<feature type="chain" id="PRO_5044053829" evidence="2">
    <location>
        <begin position="24"/>
        <end position="304"/>
    </location>
</feature>
<dbReference type="SUPFAM" id="SSF53850">
    <property type="entry name" value="Periplasmic binding protein-like II"/>
    <property type="match status" value="1"/>
</dbReference>
<dbReference type="EMBL" id="LR134377">
    <property type="protein sequence ID" value="VEH06971.1"/>
    <property type="molecule type" value="Genomic_DNA"/>
</dbReference>
<dbReference type="AlphaFoldDB" id="A0A0F6TCV6"/>
<dbReference type="KEGG" id="cku:UL82_04415"/>
<keyword evidence="1 2" id="KW-0732">Signal</keyword>
<dbReference type="Proteomes" id="UP000033457">
    <property type="component" value="Chromosome"/>
</dbReference>
<evidence type="ECO:0000256" key="1">
    <source>
        <dbReference type="ARBA" id="ARBA00022729"/>
    </source>
</evidence>
<reference evidence="5 7" key="2">
    <citation type="submission" date="2018-12" db="EMBL/GenBank/DDBJ databases">
        <authorList>
            <consortium name="Pathogen Informatics"/>
        </authorList>
    </citation>
    <scope>NUCLEOTIDE SEQUENCE [LARGE SCALE GENOMIC DNA]</scope>
    <source>
        <strain evidence="5 7">NCTC949</strain>
    </source>
</reference>
<dbReference type="Proteomes" id="UP000271380">
    <property type="component" value="Chromosome"/>
</dbReference>
<dbReference type="OrthoDB" id="9762169at2"/>
<dbReference type="PANTHER" id="PTHR35936:SF17">
    <property type="entry name" value="ARGININE-BINDING EXTRACELLULAR PROTEIN ARTP"/>
    <property type="match status" value="1"/>
</dbReference>
<feature type="domain" description="Solute-binding protein family 3/N-terminal" evidence="3">
    <location>
        <begin position="60"/>
        <end position="285"/>
    </location>
</feature>
<dbReference type="Pfam" id="PF00497">
    <property type="entry name" value="SBP_bac_3"/>
    <property type="match status" value="1"/>
</dbReference>
<sequence>MKRPLTRLVALATTLSLSLGLSACVTNEEQGHPDGWEEISPAAVAEIQALVPPELANKGTLVAGTNPPFAPFEFKDSQHNIIGVEMDLARAAASVMGLEFQAQQLDFSLILPSLSAGTIDIAASGFTDTEERRSNYDFVDFLYAGIQWGQKTGANFSRENACGLTIAVQRTTVSETDDVRPLSQACIDKGEAPIEILSYDTSDQAATALVLGRADIFSADSPVLAWAIERADKEIETTGHIFDAAPYGMAVPKDSPLGPALTAAMQHLVDTGDYARILSMWGIKEGLITHAELNAPLSAVQEFF</sequence>
<dbReference type="CDD" id="cd01004">
    <property type="entry name" value="PBP2_MidA_like"/>
    <property type="match status" value="1"/>
</dbReference>
<gene>
    <name evidence="5" type="primary">glnH_2</name>
    <name evidence="5" type="ORF">NCTC949_01445</name>
    <name evidence="4" type="ORF">UL82_04415</name>
</gene>
<evidence type="ECO:0000313" key="7">
    <source>
        <dbReference type="Proteomes" id="UP000271380"/>
    </source>
</evidence>
<feature type="signal peptide" evidence="2">
    <location>
        <begin position="1"/>
        <end position="23"/>
    </location>
</feature>
<dbReference type="PROSITE" id="PS51257">
    <property type="entry name" value="PROKAR_LIPOPROTEIN"/>
    <property type="match status" value="1"/>
</dbReference>